<name>A0A2P1NKX8_9BURK</name>
<comment type="catalytic activity">
    <reaction evidence="5">
        <text>siroheme + 2 H(+) = 12,18-didecarboxysiroheme + 2 CO2</text>
        <dbReference type="Rhea" id="RHEA:19093"/>
        <dbReference type="ChEBI" id="CHEBI:15378"/>
        <dbReference type="ChEBI" id="CHEBI:16526"/>
        <dbReference type="ChEBI" id="CHEBI:60052"/>
        <dbReference type="ChEBI" id="CHEBI:140497"/>
        <dbReference type="EC" id="4.1.1.111"/>
    </reaction>
</comment>
<keyword evidence="9" id="KW-1185">Reference proteome</keyword>
<dbReference type="Gene3D" id="3.30.70.3460">
    <property type="match status" value="2"/>
</dbReference>
<dbReference type="OrthoDB" id="9806536at2"/>
<evidence type="ECO:0000256" key="1">
    <source>
        <dbReference type="ARBA" id="ARBA00023239"/>
    </source>
</evidence>
<dbReference type="PANTHER" id="PTHR43413:SF1">
    <property type="entry name" value="SIROHEME DECARBOXYLASE NIRL SUBUNIT"/>
    <property type="match status" value="1"/>
</dbReference>
<evidence type="ECO:0000313" key="8">
    <source>
        <dbReference type="EMBL" id="AVP57714.1"/>
    </source>
</evidence>
<dbReference type="AlphaFoldDB" id="A0A2P1NKX8"/>
<dbReference type="KEGG" id="melm:C7H73_08600"/>
<dbReference type="Pfam" id="PF22451">
    <property type="entry name" value="NirdL-like_HTH"/>
    <property type="match status" value="1"/>
</dbReference>
<organism evidence="8 9">
    <name type="scientific">Pulveribacter suum</name>
    <dbReference type="NCBI Taxonomy" id="2116657"/>
    <lineage>
        <taxon>Bacteria</taxon>
        <taxon>Pseudomonadati</taxon>
        <taxon>Pseudomonadota</taxon>
        <taxon>Betaproteobacteria</taxon>
        <taxon>Burkholderiales</taxon>
        <taxon>Comamonadaceae</taxon>
        <taxon>Pulveribacter</taxon>
    </lineage>
</organism>
<dbReference type="EC" id="4.1.1.111" evidence="4"/>
<dbReference type="EMBL" id="CP027792">
    <property type="protein sequence ID" value="AVP57714.1"/>
    <property type="molecule type" value="Genomic_DNA"/>
</dbReference>
<evidence type="ECO:0000313" key="9">
    <source>
        <dbReference type="Proteomes" id="UP000241829"/>
    </source>
</evidence>
<dbReference type="RefSeq" id="WP_106846266.1">
    <property type="nucleotide sequence ID" value="NZ_CP027792.1"/>
</dbReference>
<evidence type="ECO:0000256" key="3">
    <source>
        <dbReference type="ARBA" id="ARBA00023457"/>
    </source>
</evidence>
<proteinExistence type="inferred from homology"/>
<accession>A0A2P1NKX8</accession>
<dbReference type="InterPro" id="IPR050684">
    <property type="entry name" value="HTH-Siroheme_Decarb"/>
</dbReference>
<dbReference type="PANTHER" id="PTHR43413">
    <property type="entry name" value="TRANSCRIPTIONAL REGULATOR, ASNC FAMILY"/>
    <property type="match status" value="1"/>
</dbReference>
<feature type="domain" description="Siroheme decarboxylase AsnC-like ligand binding" evidence="6">
    <location>
        <begin position="67"/>
        <end position="135"/>
    </location>
</feature>
<evidence type="ECO:0000256" key="2">
    <source>
        <dbReference type="ARBA" id="ARBA00023444"/>
    </source>
</evidence>
<dbReference type="Proteomes" id="UP000241829">
    <property type="component" value="Chromosome"/>
</dbReference>
<keyword evidence="1" id="KW-0456">Lyase</keyword>
<protein>
    <recommendedName>
        <fullName evidence="4">siroheme decarboxylase</fullName>
        <ecNumber evidence="4">4.1.1.111</ecNumber>
    </recommendedName>
</protein>
<reference evidence="9" key="1">
    <citation type="submission" date="2018-03" db="EMBL/GenBank/DDBJ databases">
        <title>Genome sequencing of Melaminivora sp. strain SC2-7.</title>
        <authorList>
            <person name="Kim S.-J."/>
            <person name="Heo J."/>
            <person name="Ahn J.-H."/>
            <person name="Kwon S.-W."/>
        </authorList>
    </citation>
    <scope>NUCLEOTIDE SEQUENCE [LARGE SCALE GENOMIC DNA]</scope>
    <source>
        <strain evidence="9">SC2-7</strain>
    </source>
</reference>
<evidence type="ECO:0000256" key="5">
    <source>
        <dbReference type="ARBA" id="ARBA00048470"/>
    </source>
</evidence>
<dbReference type="GO" id="GO:0016829">
    <property type="term" value="F:lyase activity"/>
    <property type="evidence" value="ECO:0007669"/>
    <property type="project" value="UniProtKB-KW"/>
</dbReference>
<feature type="domain" description="Siroheme decarboxylase AsnC-like ligand binding" evidence="6">
    <location>
        <begin position="227"/>
        <end position="313"/>
    </location>
</feature>
<comment type="pathway">
    <text evidence="2">Porphyrin-containing compound metabolism.</text>
</comment>
<dbReference type="InterPro" id="IPR040523">
    <property type="entry name" value="AsnC_trans_reg2"/>
</dbReference>
<evidence type="ECO:0000259" key="7">
    <source>
        <dbReference type="Pfam" id="PF22451"/>
    </source>
</evidence>
<evidence type="ECO:0000259" key="6">
    <source>
        <dbReference type="Pfam" id="PF17805"/>
    </source>
</evidence>
<evidence type="ECO:0000256" key="4">
    <source>
        <dbReference type="ARBA" id="ARBA00023471"/>
    </source>
</evidence>
<sequence length="335" mass="36003">MPAQHPADMALLNTWQRGFPLCPRPFAAIGAALALGEGEVLRRYARLQQAGALSRIGAVFAPGAGGASTLAAMAVPPARLQQVAAQVSAHPGVNHNYAREHRVNLWFVATGRDAAQVEALLQAIEQNAALPVLRLPMLQPYRIDTAFDLGHGPQQARPTRAAAAALDPADWPLAALAEQGLALNERPYGDWAARLGMEVHTVLETLGRWCAQGALARFGVVVRHHELGYAANAMAVFDVPDGEADALGRALAHQRGVTLAYRRARAPGWPYSLYCMVHGRDRASVLAHVHAARRTAGLEGFAHAVLFSTQRFKQTGARRFAQHAPAAEDRHALTI</sequence>
<dbReference type="Pfam" id="PF17805">
    <property type="entry name" value="AsnC_trans_reg2"/>
    <property type="match status" value="2"/>
</dbReference>
<comment type="similarity">
    <text evidence="3">Belongs to the Ahb/Nir family.</text>
</comment>
<dbReference type="InterPro" id="IPR053953">
    <property type="entry name" value="NirdL-like_HTH"/>
</dbReference>
<gene>
    <name evidence="8" type="ORF">C7H73_08600</name>
</gene>
<feature type="domain" description="Siroheme decarboxylase NirL-like HTH" evidence="7">
    <location>
        <begin position="8"/>
        <end position="52"/>
    </location>
</feature>